<name>A0A2T6ZI67_TUBBO</name>
<accession>A0A2T6ZI67</accession>
<comment type="similarity">
    <text evidence="2">Belongs to the cysteine synthase/cystathionine beta-synthase family.</text>
</comment>
<evidence type="ECO:0000256" key="3">
    <source>
        <dbReference type="ARBA" id="ARBA00022605"/>
    </source>
</evidence>
<dbReference type="Gene3D" id="3.40.50.1100">
    <property type="match status" value="2"/>
</dbReference>
<dbReference type="AlphaFoldDB" id="A0A2T6ZI67"/>
<gene>
    <name evidence="8" type="ORF">B9Z19DRAFT_366739</name>
</gene>
<feature type="domain" description="Tryptophan synthase beta chain-like PALP" evidence="7">
    <location>
        <begin position="25"/>
        <end position="150"/>
    </location>
</feature>
<evidence type="ECO:0000256" key="2">
    <source>
        <dbReference type="ARBA" id="ARBA00007103"/>
    </source>
</evidence>
<protein>
    <submittedName>
        <fullName evidence="8">Tryptophan synthase beta subunit-like PLP-dependent enzyme</fullName>
    </submittedName>
</protein>
<keyword evidence="5" id="KW-0663">Pyridoxal phosphate</keyword>
<dbReference type="InterPro" id="IPR001926">
    <property type="entry name" value="TrpB-like_PALP"/>
</dbReference>
<dbReference type="STRING" id="42251.A0A2T6ZI67"/>
<evidence type="ECO:0000256" key="1">
    <source>
        <dbReference type="ARBA" id="ARBA00001933"/>
    </source>
</evidence>
<dbReference type="GO" id="GO:0019344">
    <property type="term" value="P:cysteine biosynthetic process"/>
    <property type="evidence" value="ECO:0007669"/>
    <property type="project" value="UniProtKB-KW"/>
</dbReference>
<evidence type="ECO:0000259" key="7">
    <source>
        <dbReference type="Pfam" id="PF00291"/>
    </source>
</evidence>
<evidence type="ECO:0000256" key="4">
    <source>
        <dbReference type="ARBA" id="ARBA00022679"/>
    </source>
</evidence>
<dbReference type="EMBL" id="NESQ01000246">
    <property type="protein sequence ID" value="PUU75181.1"/>
    <property type="molecule type" value="Genomic_DNA"/>
</dbReference>
<comment type="caution">
    <text evidence="8">The sequence shown here is derived from an EMBL/GenBank/DDBJ whole genome shotgun (WGS) entry which is preliminary data.</text>
</comment>
<keyword evidence="9" id="KW-1185">Reference proteome</keyword>
<evidence type="ECO:0000256" key="6">
    <source>
        <dbReference type="ARBA" id="ARBA00023192"/>
    </source>
</evidence>
<sequence length="169" mass="18457">MMRYLGFMEIDARDHWRHWMTISFLEPGGSVKDRVAMKLMETAEAGGLLTPHSGDKVYEGTVGSTGVSLAILCRARGYLAHICMPNDQATEKSDLTKLGAEVEHVPPAPIADRAQFVNKARARSEEHTNSPSIPGRGFFADQFENEANSVASAVWPGPLANLNMEALDT</sequence>
<dbReference type="InterPro" id="IPR036052">
    <property type="entry name" value="TrpB-like_PALP_sf"/>
</dbReference>
<reference evidence="8 9" key="1">
    <citation type="submission" date="2017-04" db="EMBL/GenBank/DDBJ databases">
        <title>Draft genome sequence of Tuber borchii Vittad., a whitish edible truffle.</title>
        <authorList>
            <consortium name="DOE Joint Genome Institute"/>
            <person name="Murat C."/>
            <person name="Kuo A."/>
            <person name="Barry K.W."/>
            <person name="Clum A."/>
            <person name="Dockter R.B."/>
            <person name="Fauchery L."/>
            <person name="Iotti M."/>
            <person name="Kohler A."/>
            <person name="Labutti K."/>
            <person name="Lindquist E.A."/>
            <person name="Lipzen A."/>
            <person name="Ohm R.A."/>
            <person name="Wang M."/>
            <person name="Grigoriev I.V."/>
            <person name="Zambonelli A."/>
            <person name="Martin F.M."/>
        </authorList>
    </citation>
    <scope>NUCLEOTIDE SEQUENCE [LARGE SCALE GENOMIC DNA]</scope>
    <source>
        <strain evidence="8 9">Tbo3840</strain>
    </source>
</reference>
<comment type="cofactor">
    <cofactor evidence="1">
        <name>pyridoxal 5'-phosphate</name>
        <dbReference type="ChEBI" id="CHEBI:597326"/>
    </cofactor>
</comment>
<evidence type="ECO:0000256" key="5">
    <source>
        <dbReference type="ARBA" id="ARBA00022898"/>
    </source>
</evidence>
<evidence type="ECO:0000313" key="9">
    <source>
        <dbReference type="Proteomes" id="UP000244722"/>
    </source>
</evidence>
<organism evidence="8 9">
    <name type="scientific">Tuber borchii</name>
    <name type="common">White truffle</name>
    <dbReference type="NCBI Taxonomy" id="42251"/>
    <lineage>
        <taxon>Eukaryota</taxon>
        <taxon>Fungi</taxon>
        <taxon>Dikarya</taxon>
        <taxon>Ascomycota</taxon>
        <taxon>Pezizomycotina</taxon>
        <taxon>Pezizomycetes</taxon>
        <taxon>Pezizales</taxon>
        <taxon>Tuberaceae</taxon>
        <taxon>Tuber</taxon>
    </lineage>
</organism>
<proteinExistence type="inferred from homology"/>
<dbReference type="FunFam" id="3.40.50.1100:FF:000016">
    <property type="entry name" value="Cysteine synthase A"/>
    <property type="match status" value="1"/>
</dbReference>
<keyword evidence="3" id="KW-0028">Amino-acid biosynthesis</keyword>
<dbReference type="Pfam" id="PF00291">
    <property type="entry name" value="PALP"/>
    <property type="match status" value="1"/>
</dbReference>
<dbReference type="PANTHER" id="PTHR10314">
    <property type="entry name" value="CYSTATHIONINE BETA-SYNTHASE"/>
    <property type="match status" value="1"/>
</dbReference>
<dbReference type="SUPFAM" id="SSF53686">
    <property type="entry name" value="Tryptophan synthase beta subunit-like PLP-dependent enzymes"/>
    <property type="match status" value="1"/>
</dbReference>
<evidence type="ECO:0000313" key="8">
    <source>
        <dbReference type="EMBL" id="PUU75181.1"/>
    </source>
</evidence>
<dbReference type="GO" id="GO:0016740">
    <property type="term" value="F:transferase activity"/>
    <property type="evidence" value="ECO:0007669"/>
    <property type="project" value="UniProtKB-KW"/>
</dbReference>
<dbReference type="Proteomes" id="UP000244722">
    <property type="component" value="Unassembled WGS sequence"/>
</dbReference>
<keyword evidence="6" id="KW-0198">Cysteine biosynthesis</keyword>
<dbReference type="OrthoDB" id="10259545at2759"/>
<dbReference type="InterPro" id="IPR050214">
    <property type="entry name" value="Cys_Synth/Cystath_Beta-Synth"/>
</dbReference>
<keyword evidence="4" id="KW-0808">Transferase</keyword>